<comment type="caution">
    <text evidence="10">The sequence shown here is derived from an EMBL/GenBank/DDBJ whole genome shotgun (WGS) entry which is preliminary data.</text>
</comment>
<gene>
    <name evidence="10" type="ORF">N0F65_001372</name>
</gene>
<evidence type="ECO:0000256" key="5">
    <source>
        <dbReference type="ARBA" id="ARBA00022833"/>
    </source>
</evidence>
<feature type="chain" id="PRO_5043730018" description="Peptidase M14 domain-containing protein" evidence="8">
    <location>
        <begin position="24"/>
        <end position="375"/>
    </location>
</feature>
<dbReference type="GO" id="GO:0005615">
    <property type="term" value="C:extracellular space"/>
    <property type="evidence" value="ECO:0007669"/>
    <property type="project" value="TreeGrafter"/>
</dbReference>
<dbReference type="InterPro" id="IPR000834">
    <property type="entry name" value="Peptidase_M14"/>
</dbReference>
<evidence type="ECO:0000256" key="2">
    <source>
        <dbReference type="ARBA" id="ARBA00005988"/>
    </source>
</evidence>
<evidence type="ECO:0000256" key="8">
    <source>
        <dbReference type="SAM" id="SignalP"/>
    </source>
</evidence>
<comment type="similarity">
    <text evidence="2 7">Belongs to the peptidase M14 family.</text>
</comment>
<evidence type="ECO:0000313" key="10">
    <source>
        <dbReference type="EMBL" id="DAZ98933.1"/>
    </source>
</evidence>
<feature type="active site" description="Proton donor/acceptor" evidence="7">
    <location>
        <position position="339"/>
    </location>
</feature>
<dbReference type="Proteomes" id="UP001146120">
    <property type="component" value="Unassembled WGS sequence"/>
</dbReference>
<keyword evidence="11" id="KW-1185">Reference proteome</keyword>
<proteinExistence type="inferred from homology"/>
<keyword evidence="6" id="KW-0482">Metalloprotease</keyword>
<accession>A0AAV2Z0L2</accession>
<dbReference type="GO" id="GO:0008270">
    <property type="term" value="F:zinc ion binding"/>
    <property type="evidence" value="ECO:0007669"/>
    <property type="project" value="InterPro"/>
</dbReference>
<keyword evidence="4" id="KW-0378">Hydrolase</keyword>
<feature type="signal peptide" evidence="8">
    <location>
        <begin position="1"/>
        <end position="23"/>
    </location>
</feature>
<dbReference type="Pfam" id="PF00246">
    <property type="entry name" value="Peptidase_M14"/>
    <property type="match status" value="1"/>
</dbReference>
<reference evidence="10" key="2">
    <citation type="journal article" date="2023" name="Microbiol Resour">
        <title>Decontamination and Annotation of the Draft Genome Sequence of the Oomycete Lagenidium giganteum ARSEF 373.</title>
        <authorList>
            <person name="Morgan W.R."/>
            <person name="Tartar A."/>
        </authorList>
    </citation>
    <scope>NUCLEOTIDE SEQUENCE</scope>
    <source>
        <strain evidence="10">ARSEF 373</strain>
    </source>
</reference>
<dbReference type="PROSITE" id="PS52035">
    <property type="entry name" value="PEPTIDASE_M14"/>
    <property type="match status" value="1"/>
</dbReference>
<dbReference type="PANTHER" id="PTHR11705">
    <property type="entry name" value="PROTEASE FAMILY M14 CARBOXYPEPTIDASE A,B"/>
    <property type="match status" value="1"/>
</dbReference>
<feature type="domain" description="Peptidase M14" evidence="9">
    <location>
        <begin position="113"/>
        <end position="370"/>
    </location>
</feature>
<keyword evidence="5" id="KW-0862">Zinc</keyword>
<protein>
    <recommendedName>
        <fullName evidence="9">Peptidase M14 domain-containing protein</fullName>
    </recommendedName>
</protein>
<keyword evidence="8" id="KW-0732">Signal</keyword>
<evidence type="ECO:0000256" key="6">
    <source>
        <dbReference type="ARBA" id="ARBA00023049"/>
    </source>
</evidence>
<dbReference type="SMART" id="SM00631">
    <property type="entry name" value="Zn_pept"/>
    <property type="match status" value="1"/>
</dbReference>
<evidence type="ECO:0000313" key="11">
    <source>
        <dbReference type="Proteomes" id="UP001146120"/>
    </source>
</evidence>
<dbReference type="PROSITE" id="PS51257">
    <property type="entry name" value="PROKAR_LIPOPROTEIN"/>
    <property type="match status" value="1"/>
</dbReference>
<evidence type="ECO:0000256" key="7">
    <source>
        <dbReference type="PROSITE-ProRule" id="PRU01379"/>
    </source>
</evidence>
<dbReference type="SUPFAM" id="SSF53187">
    <property type="entry name" value="Zn-dependent exopeptidases"/>
    <property type="match status" value="1"/>
</dbReference>
<dbReference type="AlphaFoldDB" id="A0AAV2Z0L2"/>
<evidence type="ECO:0000256" key="3">
    <source>
        <dbReference type="ARBA" id="ARBA00022670"/>
    </source>
</evidence>
<organism evidence="10 11">
    <name type="scientific">Lagenidium giganteum</name>
    <dbReference type="NCBI Taxonomy" id="4803"/>
    <lineage>
        <taxon>Eukaryota</taxon>
        <taxon>Sar</taxon>
        <taxon>Stramenopiles</taxon>
        <taxon>Oomycota</taxon>
        <taxon>Peronosporomycetes</taxon>
        <taxon>Pythiales</taxon>
        <taxon>Pythiaceae</taxon>
    </lineage>
</organism>
<dbReference type="Gene3D" id="3.40.630.10">
    <property type="entry name" value="Zn peptidases"/>
    <property type="match status" value="1"/>
</dbReference>
<reference evidence="10" key="1">
    <citation type="submission" date="2022-11" db="EMBL/GenBank/DDBJ databases">
        <authorList>
            <person name="Morgan W.R."/>
            <person name="Tartar A."/>
        </authorList>
    </citation>
    <scope>NUCLEOTIDE SEQUENCE</scope>
    <source>
        <strain evidence="10">ARSEF 373</strain>
    </source>
</reference>
<dbReference type="PANTHER" id="PTHR11705:SF143">
    <property type="entry name" value="SLL0236 PROTEIN"/>
    <property type="match status" value="1"/>
</dbReference>
<evidence type="ECO:0000259" key="9">
    <source>
        <dbReference type="PROSITE" id="PS52035"/>
    </source>
</evidence>
<name>A0AAV2Z0L2_9STRA</name>
<dbReference type="GO" id="GO:0004181">
    <property type="term" value="F:metallocarboxypeptidase activity"/>
    <property type="evidence" value="ECO:0007669"/>
    <property type="project" value="InterPro"/>
</dbReference>
<dbReference type="GO" id="GO:0006508">
    <property type="term" value="P:proteolysis"/>
    <property type="evidence" value="ECO:0007669"/>
    <property type="project" value="UniProtKB-KW"/>
</dbReference>
<keyword evidence="3" id="KW-0645">Protease</keyword>
<sequence length="375" mass="42176">MKLSFALLAVATYACSVCTTTAAFKPASEHLYHVTAPEVAFEQIMDEHGKGLDVWGVSSIDDKTVQVDVYARESEVAKLKGLRTPRNAYNVKGYMKTVNAADAVYSANTFFDCWRTVDQVFEFLDALTTANPDYISRLDTKIKTAEGRKVPGYKIAAGDKRWFWCDVFELQNASRRFDAIAAMLDGLRRGGTSIRQVVEQHDWYSMPIVNIDGYQSTWTNDRYWRKNRRPLGVKDSNGSELLGVDLNRNFGPAKYFLRTLDDPDTQKYPGEKPLSEPESAGVFKFVKDLKLGGVIDVHSFLGLVLRPLGVRAPSMWAIQPSSFLDAVFLLDNTASITFEMKGRDFVVPESTIRPGGQHIFQGMLQCARELEEYTK</sequence>
<evidence type="ECO:0000256" key="4">
    <source>
        <dbReference type="ARBA" id="ARBA00022801"/>
    </source>
</evidence>
<evidence type="ECO:0000256" key="1">
    <source>
        <dbReference type="ARBA" id="ARBA00001947"/>
    </source>
</evidence>
<comment type="cofactor">
    <cofactor evidence="1">
        <name>Zn(2+)</name>
        <dbReference type="ChEBI" id="CHEBI:29105"/>
    </cofactor>
</comment>
<dbReference type="EMBL" id="DAKRPA010000094">
    <property type="protein sequence ID" value="DAZ98933.1"/>
    <property type="molecule type" value="Genomic_DNA"/>
</dbReference>